<dbReference type="AlphaFoldDB" id="A0A8T2UP67"/>
<keyword evidence="2 5" id="KW-0812">Transmembrane</keyword>
<evidence type="ECO:0000256" key="4">
    <source>
        <dbReference type="ARBA" id="ARBA00023136"/>
    </source>
</evidence>
<organism evidence="6 7">
    <name type="scientific">Ceratopteris richardii</name>
    <name type="common">Triangle waterfern</name>
    <dbReference type="NCBI Taxonomy" id="49495"/>
    <lineage>
        <taxon>Eukaryota</taxon>
        <taxon>Viridiplantae</taxon>
        <taxon>Streptophyta</taxon>
        <taxon>Embryophyta</taxon>
        <taxon>Tracheophyta</taxon>
        <taxon>Polypodiopsida</taxon>
        <taxon>Polypodiidae</taxon>
        <taxon>Polypodiales</taxon>
        <taxon>Pteridineae</taxon>
        <taxon>Pteridaceae</taxon>
        <taxon>Parkerioideae</taxon>
        <taxon>Ceratopteris</taxon>
    </lineage>
</organism>
<evidence type="ECO:0000256" key="2">
    <source>
        <dbReference type="ARBA" id="ARBA00022692"/>
    </source>
</evidence>
<feature type="transmembrane region" description="Helical" evidence="5">
    <location>
        <begin position="332"/>
        <end position="349"/>
    </location>
</feature>
<dbReference type="InterPro" id="IPR000537">
    <property type="entry name" value="UbiA_prenyltransferase"/>
</dbReference>
<accession>A0A8T2UP67</accession>
<gene>
    <name evidence="6" type="ORF">KP509_06G053300</name>
</gene>
<comment type="caution">
    <text evidence="6">The sequence shown here is derived from an EMBL/GenBank/DDBJ whole genome shotgun (WGS) entry which is preliminary data.</text>
</comment>
<proteinExistence type="predicted"/>
<evidence type="ECO:0000256" key="3">
    <source>
        <dbReference type="ARBA" id="ARBA00022989"/>
    </source>
</evidence>
<dbReference type="InterPro" id="IPR044878">
    <property type="entry name" value="UbiA_sf"/>
</dbReference>
<name>A0A8T2UP67_CERRI</name>
<dbReference type="Pfam" id="PF01040">
    <property type="entry name" value="UbiA"/>
    <property type="match status" value="1"/>
</dbReference>
<evidence type="ECO:0000256" key="1">
    <source>
        <dbReference type="ARBA" id="ARBA00004141"/>
    </source>
</evidence>
<dbReference type="PANTHER" id="PTHR42723:SF1">
    <property type="entry name" value="CHLOROPHYLL SYNTHASE, CHLOROPLASTIC"/>
    <property type="match status" value="1"/>
</dbReference>
<comment type="subcellular location">
    <subcellularLocation>
        <location evidence="1">Membrane</location>
        <topology evidence="1">Multi-pass membrane protein</topology>
    </subcellularLocation>
</comment>
<feature type="transmembrane region" description="Helical" evidence="5">
    <location>
        <begin position="302"/>
        <end position="320"/>
    </location>
</feature>
<feature type="transmembrane region" description="Helical" evidence="5">
    <location>
        <begin position="227"/>
        <end position="247"/>
    </location>
</feature>
<keyword evidence="4 5" id="KW-0472">Membrane</keyword>
<feature type="transmembrane region" description="Helical" evidence="5">
    <location>
        <begin position="193"/>
        <end position="215"/>
    </location>
</feature>
<dbReference type="Gene3D" id="1.10.357.140">
    <property type="entry name" value="UbiA prenyltransferase"/>
    <property type="match status" value="1"/>
</dbReference>
<dbReference type="OrthoDB" id="434972at2759"/>
<evidence type="ECO:0000313" key="6">
    <source>
        <dbReference type="EMBL" id="KAH7435174.1"/>
    </source>
</evidence>
<dbReference type="GO" id="GO:0016020">
    <property type="term" value="C:membrane"/>
    <property type="evidence" value="ECO:0007669"/>
    <property type="project" value="UniProtKB-SubCell"/>
</dbReference>
<feature type="transmembrane region" description="Helical" evidence="5">
    <location>
        <begin position="156"/>
        <end position="181"/>
    </location>
</feature>
<protein>
    <submittedName>
        <fullName evidence="6">Uncharacterized protein</fullName>
    </submittedName>
</protein>
<keyword evidence="3 5" id="KW-1133">Transmembrane helix</keyword>
<evidence type="ECO:0000313" key="7">
    <source>
        <dbReference type="Proteomes" id="UP000825935"/>
    </source>
</evidence>
<sequence length="350" mass="39189">MQPLHSLAVQDLLHRHSPSTRHGVSEPPCTNVPSYVEQEYPAIDAALEVVEDTARFILRELYVSFRFVRYDLTVTVLPGALLTLATHMKSTSVFGATASLTPMWRSLPSSIIWMWLFVYVSNLANQIHGAEEDAINKPSRPIPSKLVTISSAHKRFVWIAAVFVLVGSCLGNGLLSLAWVADVLINDFWGPSITYLHWLIKPVFMMTGIFIMAIGNPNIVGPITGNAPTVLYMAVVSVAVGLFGFNIQDIRDVEGDRAKGDRLTLPLMIGEVPARHLCNVLLMCCWGILHSALRALNRPYNFATSMTILAWCIFLCVRTLLFRSPPQDHKTYIFFVYLYSFVLMSYLWVV</sequence>
<dbReference type="GO" id="GO:0016765">
    <property type="term" value="F:transferase activity, transferring alkyl or aryl (other than methyl) groups"/>
    <property type="evidence" value="ECO:0007669"/>
    <property type="project" value="InterPro"/>
</dbReference>
<evidence type="ECO:0000256" key="5">
    <source>
        <dbReference type="SAM" id="Phobius"/>
    </source>
</evidence>
<dbReference type="InterPro" id="IPR050475">
    <property type="entry name" value="Prenyltransferase_related"/>
</dbReference>
<dbReference type="EMBL" id="CM035411">
    <property type="protein sequence ID" value="KAH7435174.1"/>
    <property type="molecule type" value="Genomic_DNA"/>
</dbReference>
<dbReference type="PANTHER" id="PTHR42723">
    <property type="entry name" value="CHLOROPHYLL SYNTHASE"/>
    <property type="match status" value="1"/>
</dbReference>
<reference evidence="6" key="1">
    <citation type="submission" date="2021-08" db="EMBL/GenBank/DDBJ databases">
        <title>WGS assembly of Ceratopteris richardii.</title>
        <authorList>
            <person name="Marchant D.B."/>
            <person name="Chen G."/>
            <person name="Jenkins J."/>
            <person name="Shu S."/>
            <person name="Leebens-Mack J."/>
            <person name="Grimwood J."/>
            <person name="Schmutz J."/>
            <person name="Soltis P."/>
            <person name="Soltis D."/>
            <person name="Chen Z.-H."/>
        </authorList>
    </citation>
    <scope>NUCLEOTIDE SEQUENCE</scope>
    <source>
        <strain evidence="6">Whitten #5841</strain>
        <tissue evidence="6">Leaf</tissue>
    </source>
</reference>
<dbReference type="Proteomes" id="UP000825935">
    <property type="component" value="Chromosome 6"/>
</dbReference>
<keyword evidence="7" id="KW-1185">Reference proteome</keyword>